<evidence type="ECO:0000256" key="6">
    <source>
        <dbReference type="ARBA" id="ARBA00022970"/>
    </source>
</evidence>
<protein>
    <submittedName>
        <fullName evidence="11">General L-amino acid transport system permease protein</fullName>
    </submittedName>
</protein>
<keyword evidence="8 9" id="KW-0472">Membrane</keyword>
<evidence type="ECO:0000256" key="2">
    <source>
        <dbReference type="ARBA" id="ARBA00010072"/>
    </source>
</evidence>
<feature type="transmembrane region" description="Helical" evidence="9">
    <location>
        <begin position="217"/>
        <end position="239"/>
    </location>
</feature>
<dbReference type="GO" id="GO:0043190">
    <property type="term" value="C:ATP-binding cassette (ABC) transporter complex"/>
    <property type="evidence" value="ECO:0007669"/>
    <property type="project" value="InterPro"/>
</dbReference>
<sequence>MTTSGESLAGRLRLLLVTRKARQNALQWLVLAVVGLLIVLGLANLMGNLNAKGSQLGFGFLLGESGFDVNESMIPYSAGNSYLRALLVGTLNTLHLAIVCVVLSTVIGVFVGLLRLSEIRVFAIACRLYVETMRNLPKLLILLAVYVFLVINLPLARDAVTVLDMVYLSNRGVNLPGLRLDIAQALTLRGGVLFVAGAALGVGVWRWARARTPSRVFACYLPAACLAVGWGLLSGFIVLEMPQFKGFNFTGGNLVSLPFLSLVISLSVYHGAQVAEVVRGGIQAVERGQVEAGKALGLTGGQISWLIVLPQALRVMIPPMTNQYVNILKNTSIGLAVGYSDLVSIMNTTINQTFRPVELMLVAMSVYLLIGVGASIGLNAFNRRMQLKVR</sequence>
<dbReference type="Proteomes" id="UP000246352">
    <property type="component" value="Unassembled WGS sequence"/>
</dbReference>
<gene>
    <name evidence="11" type="ORF">DFR52_101384</name>
</gene>
<dbReference type="InterPro" id="IPR000515">
    <property type="entry name" value="MetI-like"/>
</dbReference>
<dbReference type="PANTHER" id="PTHR30614">
    <property type="entry name" value="MEMBRANE COMPONENT OF AMINO ACID ABC TRANSPORTER"/>
    <property type="match status" value="1"/>
</dbReference>
<dbReference type="InterPro" id="IPR035906">
    <property type="entry name" value="MetI-like_sf"/>
</dbReference>
<accession>A0A317PQC5</accession>
<dbReference type="PROSITE" id="PS50928">
    <property type="entry name" value="ABC_TM1"/>
    <property type="match status" value="1"/>
</dbReference>
<organism evidence="11 12">
    <name type="scientific">Hoeflea marina</name>
    <dbReference type="NCBI Taxonomy" id="274592"/>
    <lineage>
        <taxon>Bacteria</taxon>
        <taxon>Pseudomonadati</taxon>
        <taxon>Pseudomonadota</taxon>
        <taxon>Alphaproteobacteria</taxon>
        <taxon>Hyphomicrobiales</taxon>
        <taxon>Rhizobiaceae</taxon>
        <taxon>Hoeflea</taxon>
    </lineage>
</organism>
<evidence type="ECO:0000259" key="10">
    <source>
        <dbReference type="PROSITE" id="PS50928"/>
    </source>
</evidence>
<dbReference type="EMBL" id="QGTR01000001">
    <property type="protein sequence ID" value="PWW03698.1"/>
    <property type="molecule type" value="Genomic_DNA"/>
</dbReference>
<keyword evidence="3 9" id="KW-0813">Transport</keyword>
<dbReference type="AlphaFoldDB" id="A0A317PQC5"/>
<evidence type="ECO:0000313" key="11">
    <source>
        <dbReference type="EMBL" id="PWW03698.1"/>
    </source>
</evidence>
<feature type="transmembrane region" description="Helical" evidence="9">
    <location>
        <begin position="359"/>
        <end position="381"/>
    </location>
</feature>
<proteinExistence type="inferred from homology"/>
<dbReference type="SUPFAM" id="SSF161098">
    <property type="entry name" value="MetI-like"/>
    <property type="match status" value="1"/>
</dbReference>
<keyword evidence="6" id="KW-0029">Amino-acid transport</keyword>
<keyword evidence="5 9" id="KW-0812">Transmembrane</keyword>
<feature type="domain" description="ABC transmembrane type-1" evidence="10">
    <location>
        <begin position="90"/>
        <end position="378"/>
    </location>
</feature>
<dbReference type="CDD" id="cd06261">
    <property type="entry name" value="TM_PBP2"/>
    <property type="match status" value="1"/>
</dbReference>
<keyword evidence="7 9" id="KW-1133">Transmembrane helix</keyword>
<feature type="transmembrane region" description="Helical" evidence="9">
    <location>
        <begin position="136"/>
        <end position="155"/>
    </location>
</feature>
<feature type="transmembrane region" description="Helical" evidence="9">
    <location>
        <begin position="94"/>
        <end position="116"/>
    </location>
</feature>
<dbReference type="NCBIfam" id="TIGR01726">
    <property type="entry name" value="HEQRo_perm_3TM"/>
    <property type="match status" value="1"/>
</dbReference>
<comment type="similarity">
    <text evidence="2">Belongs to the binding-protein-dependent transport system permease family. HisMQ subfamily.</text>
</comment>
<evidence type="ECO:0000256" key="8">
    <source>
        <dbReference type="ARBA" id="ARBA00023136"/>
    </source>
</evidence>
<feature type="transmembrane region" description="Helical" evidence="9">
    <location>
        <begin position="251"/>
        <end position="272"/>
    </location>
</feature>
<dbReference type="InterPro" id="IPR010065">
    <property type="entry name" value="AA_ABC_transptr_permease_3TM"/>
</dbReference>
<comment type="subcellular location">
    <subcellularLocation>
        <location evidence="1">Cell inner membrane</location>
        <topology evidence="1">Multi-pass membrane protein</topology>
    </subcellularLocation>
    <subcellularLocation>
        <location evidence="9">Cell membrane</location>
        <topology evidence="9">Multi-pass membrane protein</topology>
    </subcellularLocation>
</comment>
<keyword evidence="12" id="KW-1185">Reference proteome</keyword>
<keyword evidence="4" id="KW-1003">Cell membrane</keyword>
<evidence type="ECO:0000256" key="3">
    <source>
        <dbReference type="ARBA" id="ARBA00022448"/>
    </source>
</evidence>
<dbReference type="RefSeq" id="WP_110030221.1">
    <property type="nucleotide sequence ID" value="NZ_QGTR01000001.1"/>
</dbReference>
<evidence type="ECO:0000256" key="1">
    <source>
        <dbReference type="ARBA" id="ARBA00004429"/>
    </source>
</evidence>
<dbReference type="Pfam" id="PF00528">
    <property type="entry name" value="BPD_transp_1"/>
    <property type="match status" value="1"/>
</dbReference>
<evidence type="ECO:0000313" key="12">
    <source>
        <dbReference type="Proteomes" id="UP000246352"/>
    </source>
</evidence>
<dbReference type="OrthoDB" id="9808531at2"/>
<reference evidence="11 12" key="1">
    <citation type="submission" date="2018-05" db="EMBL/GenBank/DDBJ databases">
        <title>Genomic Encyclopedia of Type Strains, Phase IV (KMG-IV): sequencing the most valuable type-strain genomes for metagenomic binning, comparative biology and taxonomic classification.</title>
        <authorList>
            <person name="Goeker M."/>
        </authorList>
    </citation>
    <scope>NUCLEOTIDE SEQUENCE [LARGE SCALE GENOMIC DNA]</scope>
    <source>
        <strain evidence="11 12">DSM 16791</strain>
    </source>
</reference>
<dbReference type="Gene3D" id="1.10.3720.10">
    <property type="entry name" value="MetI-like"/>
    <property type="match status" value="2"/>
</dbReference>
<dbReference type="GO" id="GO:0022857">
    <property type="term" value="F:transmembrane transporter activity"/>
    <property type="evidence" value="ECO:0007669"/>
    <property type="project" value="InterPro"/>
</dbReference>
<dbReference type="PANTHER" id="PTHR30614:SF37">
    <property type="entry name" value="AMINO-ACID ABC TRANSPORTER PERMEASE PROTEIN YHDX-RELATED"/>
    <property type="match status" value="1"/>
</dbReference>
<evidence type="ECO:0000256" key="7">
    <source>
        <dbReference type="ARBA" id="ARBA00022989"/>
    </source>
</evidence>
<feature type="transmembrane region" description="Helical" evidence="9">
    <location>
        <begin position="182"/>
        <end position="205"/>
    </location>
</feature>
<dbReference type="InterPro" id="IPR043429">
    <property type="entry name" value="ArtM/GltK/GlnP/TcyL/YhdX-like"/>
</dbReference>
<evidence type="ECO:0000256" key="9">
    <source>
        <dbReference type="RuleBase" id="RU363032"/>
    </source>
</evidence>
<name>A0A317PQC5_9HYPH</name>
<feature type="transmembrane region" description="Helical" evidence="9">
    <location>
        <begin position="25"/>
        <end position="46"/>
    </location>
</feature>
<evidence type="ECO:0000256" key="4">
    <source>
        <dbReference type="ARBA" id="ARBA00022475"/>
    </source>
</evidence>
<comment type="caution">
    <text evidence="11">The sequence shown here is derived from an EMBL/GenBank/DDBJ whole genome shotgun (WGS) entry which is preliminary data.</text>
</comment>
<evidence type="ECO:0000256" key="5">
    <source>
        <dbReference type="ARBA" id="ARBA00022692"/>
    </source>
</evidence>
<dbReference type="GO" id="GO:0006865">
    <property type="term" value="P:amino acid transport"/>
    <property type="evidence" value="ECO:0007669"/>
    <property type="project" value="UniProtKB-KW"/>
</dbReference>